<dbReference type="InterPro" id="IPR036610">
    <property type="entry name" value="PEBP-like_sf"/>
</dbReference>
<sequence>MGAMKLSFPGRLSVSKAFVANEIVPDVESQAPKKLVTVEYAGGLCAKLGNELAPQNLTNAPKLWWDADKRKKYTVAMTDPDAPSREDPNIREWLHWLIVNVPGTDLAQGDELIDYMGPAPPQGTGFHRYTFLVYAQKEGTVVNVTQTPAERASFHTREFAKEINAGPPLAGNFFNAQYDG</sequence>
<accession>A0ABD2L6T7</accession>
<protein>
    <recommendedName>
        <fullName evidence="3">Phosphatidylethanolamine-binding protein</fullName>
    </recommendedName>
</protein>
<dbReference type="AlphaFoldDB" id="A0ABD2L6T7"/>
<evidence type="ECO:0008006" key="3">
    <source>
        <dbReference type="Google" id="ProtNLM"/>
    </source>
</evidence>
<proteinExistence type="predicted"/>
<reference evidence="1 2" key="1">
    <citation type="submission" date="2024-10" db="EMBL/GenBank/DDBJ databases">
        <authorList>
            <person name="Kim D."/>
        </authorList>
    </citation>
    <scope>NUCLEOTIDE SEQUENCE [LARGE SCALE GENOMIC DNA]</scope>
    <source>
        <strain evidence="1">BH-2024</strain>
    </source>
</reference>
<dbReference type="CDD" id="cd00866">
    <property type="entry name" value="PEBP_euk"/>
    <property type="match status" value="1"/>
</dbReference>
<evidence type="ECO:0000313" key="1">
    <source>
        <dbReference type="EMBL" id="KAL3110440.1"/>
    </source>
</evidence>
<dbReference type="SUPFAM" id="SSF49777">
    <property type="entry name" value="PEBP-like"/>
    <property type="match status" value="1"/>
</dbReference>
<dbReference type="EMBL" id="JBICBT010000539">
    <property type="protein sequence ID" value="KAL3110440.1"/>
    <property type="molecule type" value="Genomic_DNA"/>
</dbReference>
<dbReference type="Gene3D" id="3.90.280.10">
    <property type="entry name" value="PEBP-like"/>
    <property type="match status" value="1"/>
</dbReference>
<dbReference type="Pfam" id="PF01161">
    <property type="entry name" value="PBP"/>
    <property type="match status" value="1"/>
</dbReference>
<organism evidence="1 2">
    <name type="scientific">Heterodera trifolii</name>
    <dbReference type="NCBI Taxonomy" id="157864"/>
    <lineage>
        <taxon>Eukaryota</taxon>
        <taxon>Metazoa</taxon>
        <taxon>Ecdysozoa</taxon>
        <taxon>Nematoda</taxon>
        <taxon>Chromadorea</taxon>
        <taxon>Rhabditida</taxon>
        <taxon>Tylenchina</taxon>
        <taxon>Tylenchomorpha</taxon>
        <taxon>Tylenchoidea</taxon>
        <taxon>Heteroderidae</taxon>
        <taxon>Heteroderinae</taxon>
        <taxon>Heterodera</taxon>
    </lineage>
</organism>
<dbReference type="InterPro" id="IPR008914">
    <property type="entry name" value="PEBP"/>
</dbReference>
<dbReference type="PANTHER" id="PTHR11362:SF44">
    <property type="entry name" value="PHOSPHATIDYLETHANOLAMINE-BINDING PROTEIN"/>
    <property type="match status" value="1"/>
</dbReference>
<name>A0ABD2L6T7_9BILA</name>
<dbReference type="Proteomes" id="UP001620626">
    <property type="component" value="Unassembled WGS sequence"/>
</dbReference>
<dbReference type="InterPro" id="IPR035810">
    <property type="entry name" value="PEBP_euk"/>
</dbReference>
<keyword evidence="2" id="KW-1185">Reference proteome</keyword>
<comment type="caution">
    <text evidence="1">The sequence shown here is derived from an EMBL/GenBank/DDBJ whole genome shotgun (WGS) entry which is preliminary data.</text>
</comment>
<dbReference type="PANTHER" id="PTHR11362">
    <property type="entry name" value="PHOSPHATIDYLETHANOLAMINE-BINDING PROTEIN"/>
    <property type="match status" value="1"/>
</dbReference>
<evidence type="ECO:0000313" key="2">
    <source>
        <dbReference type="Proteomes" id="UP001620626"/>
    </source>
</evidence>
<gene>
    <name evidence="1" type="ORF">niasHT_019301</name>
</gene>